<dbReference type="InterPro" id="IPR049903">
    <property type="entry name" value="H1_KCTD16"/>
</dbReference>
<feature type="domain" description="BTB" evidence="11">
    <location>
        <begin position="25"/>
        <end position="130"/>
    </location>
</feature>
<dbReference type="AlphaFoldDB" id="S7NSP9"/>
<keyword evidence="1" id="KW-1003">Cell membrane</keyword>
<dbReference type="GO" id="GO:0042734">
    <property type="term" value="C:presynaptic membrane"/>
    <property type="evidence" value="ECO:0007669"/>
    <property type="project" value="UniProtKB-SubCell"/>
</dbReference>
<feature type="compositionally biased region" description="Low complexity" evidence="10">
    <location>
        <begin position="359"/>
        <end position="370"/>
    </location>
</feature>
<evidence type="ECO:0000256" key="7">
    <source>
        <dbReference type="ARBA" id="ARBA00034100"/>
    </source>
</evidence>
<evidence type="ECO:0000256" key="9">
    <source>
        <dbReference type="ARBA" id="ARBA00057758"/>
    </source>
</evidence>
<evidence type="ECO:0000256" key="6">
    <source>
        <dbReference type="ARBA" id="ARBA00023273"/>
    </source>
</evidence>
<dbReference type="GO" id="GO:0051260">
    <property type="term" value="P:protein homooligomerization"/>
    <property type="evidence" value="ECO:0007669"/>
    <property type="project" value="InterPro"/>
</dbReference>
<name>S7NSP9_MYOBR</name>
<gene>
    <name evidence="12" type="ORF">D623_10017441</name>
</gene>
<dbReference type="PANTHER" id="PTHR14499:SF28">
    <property type="entry name" value="BTB_POZ DOMAIN-CONTAINING PROTEIN KCTD16"/>
    <property type="match status" value="1"/>
</dbReference>
<keyword evidence="2" id="KW-0597">Phosphoprotein</keyword>
<dbReference type="Gene3D" id="3.30.710.10">
    <property type="entry name" value="Potassium Channel Kv1.1, Chain A"/>
    <property type="match status" value="1"/>
</dbReference>
<evidence type="ECO:0000259" key="11">
    <source>
        <dbReference type="SMART" id="SM00225"/>
    </source>
</evidence>
<dbReference type="Gene3D" id="1.10.8.10">
    <property type="entry name" value="DNA helicase RuvA subunit, C-terminal domain"/>
    <property type="match status" value="1"/>
</dbReference>
<keyword evidence="5" id="KW-0628">Postsynaptic cell membrane</keyword>
<evidence type="ECO:0000256" key="10">
    <source>
        <dbReference type="SAM" id="MobiDB-lite"/>
    </source>
</evidence>
<dbReference type="InterPro" id="IPR057093">
    <property type="entry name" value="H1_KCTD8_12_16"/>
</dbReference>
<organism evidence="12 13">
    <name type="scientific">Myotis brandtii</name>
    <name type="common">Brandt's bat</name>
    <dbReference type="NCBI Taxonomy" id="109478"/>
    <lineage>
        <taxon>Eukaryota</taxon>
        <taxon>Metazoa</taxon>
        <taxon>Chordata</taxon>
        <taxon>Craniata</taxon>
        <taxon>Vertebrata</taxon>
        <taxon>Euteleostomi</taxon>
        <taxon>Mammalia</taxon>
        <taxon>Eutheria</taxon>
        <taxon>Laurasiatheria</taxon>
        <taxon>Chiroptera</taxon>
        <taxon>Yangochiroptera</taxon>
        <taxon>Vespertilionidae</taxon>
        <taxon>Myotis</taxon>
    </lineage>
</organism>
<reference evidence="12 13" key="1">
    <citation type="journal article" date="2013" name="Nat. Commun.">
        <title>Genome analysis reveals insights into physiology and longevity of the Brandt's bat Myotis brandtii.</title>
        <authorList>
            <person name="Seim I."/>
            <person name="Fang X."/>
            <person name="Xiong Z."/>
            <person name="Lobanov A.V."/>
            <person name="Huang Z."/>
            <person name="Ma S."/>
            <person name="Feng Y."/>
            <person name="Turanov A.A."/>
            <person name="Zhu Y."/>
            <person name="Lenz T.L."/>
            <person name="Gerashchenko M.V."/>
            <person name="Fan D."/>
            <person name="Hee Yim S."/>
            <person name="Yao X."/>
            <person name="Jordan D."/>
            <person name="Xiong Y."/>
            <person name="Ma Y."/>
            <person name="Lyapunov A.N."/>
            <person name="Chen G."/>
            <person name="Kulakova O.I."/>
            <person name="Sun Y."/>
            <person name="Lee S.G."/>
            <person name="Bronson R.T."/>
            <person name="Moskalev A.A."/>
            <person name="Sunyaev S.R."/>
            <person name="Zhang G."/>
            <person name="Krogh A."/>
            <person name="Wang J."/>
            <person name="Gladyshev V.N."/>
        </authorList>
    </citation>
    <scope>NUCLEOTIDE SEQUENCE [LARGE SCALE GENOMIC DNA]</scope>
</reference>
<evidence type="ECO:0000313" key="12">
    <source>
        <dbReference type="EMBL" id="EPQ20096.1"/>
    </source>
</evidence>
<comment type="subcellular location">
    <subcellularLocation>
        <location evidence="7">Postsynaptic cell membrane</location>
    </subcellularLocation>
    <subcellularLocation>
        <location evidence="8">Presynaptic cell membrane</location>
    </subcellularLocation>
</comment>
<dbReference type="eggNOG" id="KOG2723">
    <property type="taxonomic scope" value="Eukaryota"/>
</dbReference>
<keyword evidence="3" id="KW-0770">Synapse</keyword>
<evidence type="ECO:0000256" key="2">
    <source>
        <dbReference type="ARBA" id="ARBA00022553"/>
    </source>
</evidence>
<dbReference type="CDD" id="cd22219">
    <property type="entry name" value="H1_KCTD16"/>
    <property type="match status" value="1"/>
</dbReference>
<feature type="region of interest" description="Disordered" evidence="10">
    <location>
        <begin position="414"/>
        <end position="449"/>
    </location>
</feature>
<protein>
    <submittedName>
        <fullName evidence="12">BTB/POZ domain-containing protein KCTD16</fullName>
    </submittedName>
</protein>
<dbReference type="Pfam" id="PF23110">
    <property type="entry name" value="H1_KCTD8_12_16"/>
    <property type="match status" value="1"/>
</dbReference>
<proteinExistence type="predicted"/>
<sequence length="449" mass="50684">MALSGNCSRYYPREQGATVPNSFPEVMELNVGGQVYFTRHSTLISIPHSLLWKMFSPKRDTANDLAKDSKGRFFIDRDGFLFRYILDYLRDRQVVLPDHFPERGRLKREAEYFQLPDLVKLLTPDEIKQSPEEFCHSDFEDASQGSDTRICPASSLLPADRKWGFITVGYRGSCTMGREGQADAKFRRVPRILVCGRISLAKEVFGETLNESRDPDRAPERYTSRFYLKFKHLERAFDMLSECGFHMVACNSSVTASFLNQYTDDKIWSSYTEYVFYPCPNVLSADWKYCCEKSRDSRLLVAEIMKNLGFRQHKIQTSVRGRKYNNIMGMYMILDTTKTKMKGIIHANHQDNALPFPNSSASPSQEVQSSRYNTPAGLEVRITTSPANLESRITIPPFVLESMTATPSLVLQCGPGGSLTTHSSSSTSSSGGAPEGATHENCLHPSWAA</sequence>
<dbReference type="GO" id="GO:0045211">
    <property type="term" value="C:postsynaptic membrane"/>
    <property type="evidence" value="ECO:0007669"/>
    <property type="project" value="UniProtKB-SubCell"/>
</dbReference>
<dbReference type="FunFam" id="3.30.710.10:FF:000031">
    <property type="entry name" value="BTB/POZ domain-containing protein KCTD16"/>
    <property type="match status" value="1"/>
</dbReference>
<dbReference type="PANTHER" id="PTHR14499">
    <property type="entry name" value="POTASSIUM CHANNEL TETRAMERIZATION DOMAIN-CONTAINING"/>
    <property type="match status" value="1"/>
</dbReference>
<dbReference type="Proteomes" id="UP000052978">
    <property type="component" value="Unassembled WGS sequence"/>
</dbReference>
<keyword evidence="13" id="KW-1185">Reference proteome</keyword>
<evidence type="ECO:0000256" key="5">
    <source>
        <dbReference type="ARBA" id="ARBA00023257"/>
    </source>
</evidence>
<keyword evidence="4" id="KW-0472">Membrane</keyword>
<dbReference type="EMBL" id="KE164784">
    <property type="protein sequence ID" value="EPQ20096.1"/>
    <property type="molecule type" value="Genomic_DNA"/>
</dbReference>
<dbReference type="InterPro" id="IPR011333">
    <property type="entry name" value="SKP1/BTB/POZ_sf"/>
</dbReference>
<dbReference type="InterPro" id="IPR000210">
    <property type="entry name" value="BTB/POZ_dom"/>
</dbReference>
<evidence type="ECO:0000256" key="1">
    <source>
        <dbReference type="ARBA" id="ARBA00022475"/>
    </source>
</evidence>
<dbReference type="GO" id="GO:0043235">
    <property type="term" value="C:receptor complex"/>
    <property type="evidence" value="ECO:0007669"/>
    <property type="project" value="TreeGrafter"/>
</dbReference>
<evidence type="ECO:0000313" key="13">
    <source>
        <dbReference type="Proteomes" id="UP000052978"/>
    </source>
</evidence>
<dbReference type="SMART" id="SM00225">
    <property type="entry name" value="BTB"/>
    <property type="match status" value="1"/>
</dbReference>
<dbReference type="CDD" id="cd18398">
    <property type="entry name" value="BTB_POZ_KCTD16"/>
    <property type="match status" value="1"/>
</dbReference>
<feature type="region of interest" description="Disordered" evidence="10">
    <location>
        <begin position="352"/>
        <end position="371"/>
    </location>
</feature>
<keyword evidence="6" id="KW-0966">Cell projection</keyword>
<dbReference type="InterPro" id="IPR003131">
    <property type="entry name" value="T1-type_BTB"/>
</dbReference>
<feature type="compositionally biased region" description="Low complexity" evidence="10">
    <location>
        <begin position="418"/>
        <end position="432"/>
    </location>
</feature>
<comment type="function">
    <text evidence="9">Auxiliary subunit of GABA-B receptors that determine the pharmacology and kinetics of the receptor response. Increases agonist potency and markedly alter the G-protein signaling of the receptors by accelerating onset and promoting desensitization.</text>
</comment>
<dbReference type="Pfam" id="PF02214">
    <property type="entry name" value="BTB_2"/>
    <property type="match status" value="1"/>
</dbReference>
<evidence type="ECO:0000256" key="8">
    <source>
        <dbReference type="ARBA" id="ARBA00034111"/>
    </source>
</evidence>
<dbReference type="GO" id="GO:0008277">
    <property type="term" value="P:regulation of G protein-coupled receptor signaling pathway"/>
    <property type="evidence" value="ECO:0007669"/>
    <property type="project" value="TreeGrafter"/>
</dbReference>
<evidence type="ECO:0000256" key="3">
    <source>
        <dbReference type="ARBA" id="ARBA00023018"/>
    </source>
</evidence>
<evidence type="ECO:0000256" key="4">
    <source>
        <dbReference type="ARBA" id="ARBA00023136"/>
    </source>
</evidence>
<accession>S7NSP9</accession>
<dbReference type="SUPFAM" id="SSF54695">
    <property type="entry name" value="POZ domain"/>
    <property type="match status" value="1"/>
</dbReference>